<protein>
    <submittedName>
        <fullName evidence="1">Uncharacterized protein</fullName>
    </submittedName>
</protein>
<evidence type="ECO:0000313" key="2">
    <source>
        <dbReference type="Proteomes" id="UP000824120"/>
    </source>
</evidence>
<comment type="caution">
    <text evidence="1">The sequence shown here is derived from an EMBL/GenBank/DDBJ whole genome shotgun (WGS) entry which is preliminary data.</text>
</comment>
<keyword evidence="2" id="KW-1185">Reference proteome</keyword>
<gene>
    <name evidence="1" type="ORF">H5410_036727</name>
</gene>
<dbReference type="Proteomes" id="UP000824120">
    <property type="component" value="Chromosome 7"/>
</dbReference>
<dbReference type="EMBL" id="JACXVP010000007">
    <property type="protein sequence ID" value="KAG5595495.1"/>
    <property type="molecule type" value="Genomic_DNA"/>
</dbReference>
<evidence type="ECO:0000313" key="1">
    <source>
        <dbReference type="EMBL" id="KAG5595495.1"/>
    </source>
</evidence>
<organism evidence="1 2">
    <name type="scientific">Solanum commersonii</name>
    <name type="common">Commerson's wild potato</name>
    <name type="synonym">Commerson's nightshade</name>
    <dbReference type="NCBI Taxonomy" id="4109"/>
    <lineage>
        <taxon>Eukaryota</taxon>
        <taxon>Viridiplantae</taxon>
        <taxon>Streptophyta</taxon>
        <taxon>Embryophyta</taxon>
        <taxon>Tracheophyta</taxon>
        <taxon>Spermatophyta</taxon>
        <taxon>Magnoliopsida</taxon>
        <taxon>eudicotyledons</taxon>
        <taxon>Gunneridae</taxon>
        <taxon>Pentapetalae</taxon>
        <taxon>asterids</taxon>
        <taxon>lamiids</taxon>
        <taxon>Solanales</taxon>
        <taxon>Solanaceae</taxon>
        <taxon>Solanoideae</taxon>
        <taxon>Solaneae</taxon>
        <taxon>Solanum</taxon>
    </lineage>
</organism>
<reference evidence="1 2" key="1">
    <citation type="submission" date="2020-09" db="EMBL/GenBank/DDBJ databases">
        <title>De no assembly of potato wild relative species, Solanum commersonii.</title>
        <authorList>
            <person name="Cho K."/>
        </authorList>
    </citation>
    <scope>NUCLEOTIDE SEQUENCE [LARGE SCALE GENOMIC DNA]</scope>
    <source>
        <strain evidence="1">LZ3.2</strain>
        <tissue evidence="1">Leaf</tissue>
    </source>
</reference>
<name>A0A9J5Y6H2_SOLCO</name>
<dbReference type="OrthoDB" id="1327865at2759"/>
<accession>A0A9J5Y6H2</accession>
<sequence>MGYSTMISRPLLTQITSQASTWMSIVCNSISPSVNIRTILILQAQIVACVLDNVLLNIGHLIVNEFWEFKMCDNLSLVVPSLSMKLCRQTLVVVLSGNTWIEPNNKIFPIMMCGKGSVLKSRRRKIDSDKSVHADYDYPIAPNLGSFQVFSKSGESSSKKISFVPQSQFDADLIDQRKQEAQLPNLDKVYAGLAVLWRVKHLTW</sequence>
<proteinExistence type="predicted"/>
<dbReference type="AlphaFoldDB" id="A0A9J5Y6H2"/>